<keyword evidence="3" id="KW-1185">Reference proteome</keyword>
<dbReference type="GO" id="GO:0016747">
    <property type="term" value="F:acyltransferase activity, transferring groups other than amino-acyl groups"/>
    <property type="evidence" value="ECO:0007669"/>
    <property type="project" value="InterPro"/>
</dbReference>
<reference evidence="2 3" key="1">
    <citation type="journal article" date="2018" name="New Phytol.">
        <title>Comparative genomics and transcriptomics depict ericoid mycorrhizal fungi as versatile saprotrophs and plant mutualists.</title>
        <authorList>
            <person name="Martino E."/>
            <person name="Morin E."/>
            <person name="Grelet G.A."/>
            <person name="Kuo A."/>
            <person name="Kohler A."/>
            <person name="Daghino S."/>
            <person name="Barry K.W."/>
            <person name="Cichocki N."/>
            <person name="Clum A."/>
            <person name="Dockter R.B."/>
            <person name="Hainaut M."/>
            <person name="Kuo R.C."/>
            <person name="LaButti K."/>
            <person name="Lindahl B.D."/>
            <person name="Lindquist E.A."/>
            <person name="Lipzen A."/>
            <person name="Khouja H.R."/>
            <person name="Magnuson J."/>
            <person name="Murat C."/>
            <person name="Ohm R.A."/>
            <person name="Singer S.W."/>
            <person name="Spatafora J.W."/>
            <person name="Wang M."/>
            <person name="Veneault-Fourrey C."/>
            <person name="Henrissat B."/>
            <person name="Grigoriev I.V."/>
            <person name="Martin F.M."/>
            <person name="Perotto S."/>
        </authorList>
    </citation>
    <scope>NUCLEOTIDE SEQUENCE [LARGE SCALE GENOMIC DNA]</scope>
    <source>
        <strain evidence="2 3">ATCC 22711</strain>
    </source>
</reference>
<name>A0A2T3AXJ7_AMORE</name>
<dbReference type="InterPro" id="IPR016181">
    <property type="entry name" value="Acyl_CoA_acyltransferase"/>
</dbReference>
<organism evidence="2 3">
    <name type="scientific">Amorphotheca resinae ATCC 22711</name>
    <dbReference type="NCBI Taxonomy" id="857342"/>
    <lineage>
        <taxon>Eukaryota</taxon>
        <taxon>Fungi</taxon>
        <taxon>Dikarya</taxon>
        <taxon>Ascomycota</taxon>
        <taxon>Pezizomycotina</taxon>
        <taxon>Leotiomycetes</taxon>
        <taxon>Helotiales</taxon>
        <taxon>Amorphothecaceae</taxon>
        <taxon>Amorphotheca</taxon>
    </lineage>
</organism>
<sequence length="222" mass="24302">MATASPPAHARPFHSFTTPRLIIRSCLPSDAKQIQAIRSNPLNNPYGGVNEPDLPVEVQVQRLEAQQISTAKGENAWMVIILKNSLGDGDDAVEELKTDTGIMIGNTGFNSFPLQPSLADETQSVLVGDTGIMIDNRFARKGYALEALCAIVEYGFQELGCGMMSLGTSAVNVPFRSLMRTMGIGEGTLRATNEGEEACYLFDREKWDEAKKHMEGNGKWYL</sequence>
<feature type="domain" description="N-acetyltransferase" evidence="1">
    <location>
        <begin position="20"/>
        <end position="183"/>
    </location>
</feature>
<dbReference type="InParanoid" id="A0A2T3AXJ7"/>
<accession>A0A2T3AXJ7</accession>
<dbReference type="AlphaFoldDB" id="A0A2T3AXJ7"/>
<dbReference type="Gene3D" id="3.40.630.30">
    <property type="match status" value="1"/>
</dbReference>
<dbReference type="PANTHER" id="PTHR43792">
    <property type="entry name" value="GNAT FAMILY, PUTATIVE (AFU_ORTHOLOGUE AFUA_3G00765)-RELATED-RELATED"/>
    <property type="match status" value="1"/>
</dbReference>
<evidence type="ECO:0000313" key="2">
    <source>
        <dbReference type="EMBL" id="PSS14773.1"/>
    </source>
</evidence>
<evidence type="ECO:0000259" key="1">
    <source>
        <dbReference type="Pfam" id="PF13302"/>
    </source>
</evidence>
<dbReference type="InterPro" id="IPR000182">
    <property type="entry name" value="GNAT_dom"/>
</dbReference>
<evidence type="ECO:0000313" key="3">
    <source>
        <dbReference type="Proteomes" id="UP000241818"/>
    </source>
</evidence>
<dbReference type="Proteomes" id="UP000241818">
    <property type="component" value="Unassembled WGS sequence"/>
</dbReference>
<proteinExistence type="predicted"/>
<dbReference type="InterPro" id="IPR051531">
    <property type="entry name" value="N-acetyltransferase"/>
</dbReference>
<dbReference type="RefSeq" id="XP_024719372.1">
    <property type="nucleotide sequence ID" value="XM_024866788.1"/>
</dbReference>
<protein>
    <recommendedName>
        <fullName evidence="1">N-acetyltransferase domain-containing protein</fullName>
    </recommendedName>
</protein>
<dbReference type="GeneID" id="36574869"/>
<dbReference type="OrthoDB" id="64477at2759"/>
<dbReference type="EMBL" id="KZ679013">
    <property type="protein sequence ID" value="PSS14773.1"/>
    <property type="molecule type" value="Genomic_DNA"/>
</dbReference>
<dbReference type="SUPFAM" id="SSF55729">
    <property type="entry name" value="Acyl-CoA N-acyltransferases (Nat)"/>
    <property type="match status" value="1"/>
</dbReference>
<gene>
    <name evidence="2" type="ORF">M430DRAFT_35670</name>
</gene>
<dbReference type="Pfam" id="PF13302">
    <property type="entry name" value="Acetyltransf_3"/>
    <property type="match status" value="1"/>
</dbReference>
<dbReference type="PANTHER" id="PTHR43792:SF1">
    <property type="entry name" value="N-ACETYLTRANSFERASE DOMAIN-CONTAINING PROTEIN"/>
    <property type="match status" value="1"/>
</dbReference>